<feature type="compositionally biased region" description="Basic residues" evidence="1">
    <location>
        <begin position="160"/>
        <end position="170"/>
    </location>
</feature>
<sequence>MPPGGAGAVAGAGRHLGADPHRTVAHGEAADQHHSRAIVFLAIAVAVLVRGTGALMTQAGGTAVLIATLTPTVPDLEWPRTINALVGGAAGLPPMLVLLPTNPLRTVRRAAEPALDLFAREMTASAQALAQRPATGHRRAPRRGTPAGAGGCRRLTAAATRRRSGPVRGR</sequence>
<proteinExistence type="predicted"/>
<dbReference type="EMBL" id="LT607409">
    <property type="protein sequence ID" value="SCF19028.1"/>
    <property type="molecule type" value="Genomic_DNA"/>
</dbReference>
<organism evidence="2 3">
    <name type="scientific">Micromonospora chokoriensis</name>
    <dbReference type="NCBI Taxonomy" id="356851"/>
    <lineage>
        <taxon>Bacteria</taxon>
        <taxon>Bacillati</taxon>
        <taxon>Actinomycetota</taxon>
        <taxon>Actinomycetes</taxon>
        <taxon>Micromonosporales</taxon>
        <taxon>Micromonosporaceae</taxon>
        <taxon>Micromonospora</taxon>
    </lineage>
</organism>
<feature type="region of interest" description="Disordered" evidence="1">
    <location>
        <begin position="126"/>
        <end position="170"/>
    </location>
</feature>
<accession>A0A1C4YE97</accession>
<evidence type="ECO:0008006" key="4">
    <source>
        <dbReference type="Google" id="ProtNLM"/>
    </source>
</evidence>
<evidence type="ECO:0000313" key="3">
    <source>
        <dbReference type="Proteomes" id="UP000198224"/>
    </source>
</evidence>
<evidence type="ECO:0000256" key="1">
    <source>
        <dbReference type="SAM" id="MobiDB-lite"/>
    </source>
</evidence>
<name>A0A1C4YE97_9ACTN</name>
<protein>
    <recommendedName>
        <fullName evidence="4">Fusaric acid resistance protein-like</fullName>
    </recommendedName>
</protein>
<feature type="compositionally biased region" description="Gly residues" evidence="1">
    <location>
        <begin position="1"/>
        <end position="10"/>
    </location>
</feature>
<gene>
    <name evidence="2" type="ORF">GA0070612_4629</name>
</gene>
<keyword evidence="3" id="KW-1185">Reference proteome</keyword>
<reference evidence="3" key="1">
    <citation type="submission" date="2016-06" db="EMBL/GenBank/DDBJ databases">
        <authorList>
            <person name="Varghese N."/>
            <person name="Submissions Spin"/>
        </authorList>
    </citation>
    <scope>NUCLEOTIDE SEQUENCE [LARGE SCALE GENOMIC DNA]</scope>
    <source>
        <strain evidence="3">DSM 45160</strain>
    </source>
</reference>
<dbReference type="AlphaFoldDB" id="A0A1C4YE97"/>
<evidence type="ECO:0000313" key="2">
    <source>
        <dbReference type="EMBL" id="SCF19028.1"/>
    </source>
</evidence>
<dbReference type="Proteomes" id="UP000198224">
    <property type="component" value="Chromosome I"/>
</dbReference>
<feature type="region of interest" description="Disordered" evidence="1">
    <location>
        <begin position="1"/>
        <end position="29"/>
    </location>
</feature>